<accession>A0A2J7ZA34</accession>
<comment type="caution">
    <text evidence="2">The sequence shown here is derived from an EMBL/GenBank/DDBJ whole genome shotgun (WGS) entry which is preliminary data.</text>
</comment>
<dbReference type="Proteomes" id="UP000236520">
    <property type="component" value="Unassembled WGS sequence"/>
</dbReference>
<dbReference type="Pfam" id="PF19876">
    <property type="entry name" value="DUF6349"/>
    <property type="match status" value="1"/>
</dbReference>
<gene>
    <name evidence="2" type="ORF">SMF913_13155</name>
</gene>
<feature type="region of interest" description="Disordered" evidence="1">
    <location>
        <begin position="152"/>
        <end position="176"/>
    </location>
</feature>
<organism evidence="2 3">
    <name type="scientific">Streptomyces malaysiensis</name>
    <dbReference type="NCBI Taxonomy" id="92644"/>
    <lineage>
        <taxon>Bacteria</taxon>
        <taxon>Bacillati</taxon>
        <taxon>Actinomycetota</taxon>
        <taxon>Actinomycetes</taxon>
        <taxon>Kitasatosporales</taxon>
        <taxon>Streptomycetaceae</taxon>
        <taxon>Streptomyces</taxon>
        <taxon>Streptomyces violaceusniger group</taxon>
    </lineage>
</organism>
<proteinExistence type="predicted"/>
<sequence>MTTLSEPRGAVARHTAYLPHFWDKTKDSRSIWGISWGHPGFAHRTPPEPTTDHRPTVLVRSWDRPAPDGSGETWPYLHRGACLGCTWEGPNRRRTDEAVEDAHDHSHPGWRDLPAIPERRGRHWLAHVQRCYPDGWLERGGPIRTIRTGIEKRHKPGAAPGGGYDLGVQPPKKTAPVTAVSDLLPFPELDGTETA</sequence>
<protein>
    <submittedName>
        <fullName evidence="2">Uncharacterized protein</fullName>
    </submittedName>
</protein>
<name>A0A2J7ZA34_STRMQ</name>
<keyword evidence="3" id="KW-1185">Reference proteome</keyword>
<reference evidence="2 3" key="1">
    <citation type="submission" date="2015-09" db="EMBL/GenBank/DDBJ databases">
        <title>Genome sequence, genome mining and natural product profiling of a biocontrol bacterium Streptomyces malaysiensis F913.</title>
        <authorList>
            <person name="Xu Y."/>
            <person name="Wei J."/>
            <person name="Xie J."/>
            <person name="Li T."/>
            <person name="Zhou Z."/>
        </authorList>
    </citation>
    <scope>NUCLEOTIDE SEQUENCE [LARGE SCALE GENOMIC DNA]</scope>
    <source>
        <strain evidence="2 3">F913</strain>
    </source>
</reference>
<dbReference type="InterPro" id="IPR045930">
    <property type="entry name" value="DUF6349"/>
</dbReference>
<dbReference type="AlphaFoldDB" id="A0A2J7ZA34"/>
<evidence type="ECO:0000313" key="3">
    <source>
        <dbReference type="Proteomes" id="UP000236520"/>
    </source>
</evidence>
<evidence type="ECO:0000256" key="1">
    <source>
        <dbReference type="SAM" id="MobiDB-lite"/>
    </source>
</evidence>
<evidence type="ECO:0000313" key="2">
    <source>
        <dbReference type="EMBL" id="PNG97130.1"/>
    </source>
</evidence>
<dbReference type="RefSeq" id="WP_102934521.1">
    <property type="nucleotide sequence ID" value="NZ_LJIW01000001.1"/>
</dbReference>
<dbReference type="EMBL" id="LJIW01000001">
    <property type="protein sequence ID" value="PNG97130.1"/>
    <property type="molecule type" value="Genomic_DNA"/>
</dbReference>